<reference evidence="2" key="1">
    <citation type="submission" date="2019-12" db="EMBL/GenBank/DDBJ databases">
        <authorList>
            <person name="zhang j."/>
            <person name="sun C.M."/>
        </authorList>
    </citation>
    <scope>NUCLEOTIDE SEQUENCE</scope>
    <source>
        <strain evidence="2">NS-1</strain>
    </source>
</reference>
<keyword evidence="3" id="KW-1185">Reference proteome</keyword>
<evidence type="ECO:0000259" key="1">
    <source>
        <dbReference type="Pfam" id="PF08484"/>
    </source>
</evidence>
<name>A0A8A7K5A3_9FIRM</name>
<dbReference type="Pfam" id="PF08484">
    <property type="entry name" value="Methyltransf_14"/>
    <property type="match status" value="1"/>
</dbReference>
<accession>A0A8A7K5A3</accession>
<organism evidence="2 3">
    <name type="scientific">Iocasia fonsfrigidae</name>
    <dbReference type="NCBI Taxonomy" id="2682810"/>
    <lineage>
        <taxon>Bacteria</taxon>
        <taxon>Bacillati</taxon>
        <taxon>Bacillota</taxon>
        <taxon>Clostridia</taxon>
        <taxon>Halanaerobiales</taxon>
        <taxon>Halanaerobiaceae</taxon>
        <taxon>Iocasia</taxon>
    </lineage>
</organism>
<dbReference type="KEGG" id="ifn:GM661_02605"/>
<proteinExistence type="predicted"/>
<sequence>MSKINENLKIVIYGAGEHTLKLLELTDLPKKNIQFIIDSYKTNFKVNKYEVKKPEKLKKLDVDIVIVSSFRFQNEIVKYLKDKLNFNGKFITLYNENGFEPFYQV</sequence>
<dbReference type="AlphaFoldDB" id="A0A8A7K5A3"/>
<gene>
    <name evidence="2" type="ORF">GM661_02605</name>
</gene>
<evidence type="ECO:0000313" key="2">
    <source>
        <dbReference type="EMBL" id="QTL96943.1"/>
    </source>
</evidence>
<protein>
    <recommendedName>
        <fullName evidence="1">C-methyltransferase domain-containing protein</fullName>
    </recommendedName>
</protein>
<dbReference type="InterPro" id="IPR013691">
    <property type="entry name" value="MeTrfase_14"/>
</dbReference>
<evidence type="ECO:0000313" key="3">
    <source>
        <dbReference type="Proteomes" id="UP000665020"/>
    </source>
</evidence>
<dbReference type="Gene3D" id="3.40.50.720">
    <property type="entry name" value="NAD(P)-binding Rossmann-like Domain"/>
    <property type="match status" value="1"/>
</dbReference>
<dbReference type="EMBL" id="CP046640">
    <property type="protein sequence ID" value="QTL96943.1"/>
    <property type="molecule type" value="Genomic_DNA"/>
</dbReference>
<dbReference type="Proteomes" id="UP000665020">
    <property type="component" value="Chromosome"/>
</dbReference>
<feature type="domain" description="C-methyltransferase" evidence="1">
    <location>
        <begin position="5"/>
        <end position="92"/>
    </location>
</feature>